<dbReference type="Gene3D" id="1.20.58.60">
    <property type="match status" value="1"/>
</dbReference>
<name>A0A7R9HTB3_9NEOP</name>
<proteinExistence type="predicted"/>
<dbReference type="EMBL" id="OB795200">
    <property type="protein sequence ID" value="CAD7431849.1"/>
    <property type="molecule type" value="Genomic_DNA"/>
</dbReference>
<reference evidence="2" key="1">
    <citation type="submission" date="2020-11" db="EMBL/GenBank/DDBJ databases">
        <authorList>
            <person name="Tran Van P."/>
        </authorList>
    </citation>
    <scope>NUCLEOTIDE SEQUENCE</scope>
</reference>
<accession>A0A7R9HTB3</accession>
<feature type="region of interest" description="Disordered" evidence="1">
    <location>
        <begin position="89"/>
        <end position="121"/>
    </location>
</feature>
<feature type="compositionally biased region" description="Basic residues" evidence="1">
    <location>
        <begin position="99"/>
        <end position="109"/>
    </location>
</feature>
<sequence>MDDLQFNVGEAWHSPHSQDVLSEVKEGFGNQINLCRNRGLNPGPPAQKSDTLPLDPRGKFGPDIFHPLQVSARLFVQDRGLVGRCTNTTFPPASPSVHHPTRHFRRQQTRSRQPTCTRDGESGICIPAGRIESTIMKLSSWVDELRQELQSDEVADTLEAAERLVEQCGQQRDSSLDASVSTIAQGETLLQELRENTAKEIKKDMVGTDNSKYASERRRMREELRKMKTFY</sequence>
<organism evidence="2">
    <name type="scientific">Timema monikensis</name>
    <dbReference type="NCBI Taxonomy" id="170555"/>
    <lineage>
        <taxon>Eukaryota</taxon>
        <taxon>Metazoa</taxon>
        <taxon>Ecdysozoa</taxon>
        <taxon>Arthropoda</taxon>
        <taxon>Hexapoda</taxon>
        <taxon>Insecta</taxon>
        <taxon>Pterygota</taxon>
        <taxon>Neoptera</taxon>
        <taxon>Polyneoptera</taxon>
        <taxon>Phasmatodea</taxon>
        <taxon>Timematodea</taxon>
        <taxon>Timematoidea</taxon>
        <taxon>Timematidae</taxon>
        <taxon>Timema</taxon>
    </lineage>
</organism>
<protein>
    <submittedName>
        <fullName evidence="2">Uncharacterized protein</fullName>
    </submittedName>
</protein>
<evidence type="ECO:0000313" key="2">
    <source>
        <dbReference type="EMBL" id="CAD7431849.1"/>
    </source>
</evidence>
<gene>
    <name evidence="2" type="ORF">TMSB3V08_LOCUS8569</name>
</gene>
<dbReference type="AlphaFoldDB" id="A0A7R9HTB3"/>
<evidence type="ECO:0000256" key="1">
    <source>
        <dbReference type="SAM" id="MobiDB-lite"/>
    </source>
</evidence>